<evidence type="ECO:0000256" key="1">
    <source>
        <dbReference type="SAM" id="SignalP"/>
    </source>
</evidence>
<reference evidence="4" key="3">
    <citation type="submission" date="2018-04" db="EMBL/GenBank/DDBJ databases">
        <authorList>
            <person name="Sheh A."/>
            <person name="Shen Z."/>
            <person name="Mannion A.J."/>
            <person name="Fox J.G."/>
        </authorList>
    </citation>
    <scope>NUCLEOTIDE SEQUENCE</scope>
    <source>
        <strain evidence="4">MIT 97-6194</strain>
    </source>
</reference>
<protein>
    <submittedName>
        <fullName evidence="4">Thioredoxin family protein</fullName>
    </submittedName>
    <submittedName>
        <fullName evidence="3">Thioredoxin fold domain-containing protein</fullName>
    </submittedName>
</protein>
<comment type="caution">
    <text evidence="4">The sequence shown here is derived from an EMBL/GenBank/DDBJ whole genome shotgun (WGS) entry which is preliminary data.</text>
</comment>
<evidence type="ECO:0000313" key="6">
    <source>
        <dbReference type="Proteomes" id="UP000477070"/>
    </source>
</evidence>
<dbReference type="InterPro" id="IPR036249">
    <property type="entry name" value="Thioredoxin-like_sf"/>
</dbReference>
<dbReference type="AlphaFoldDB" id="A0A347W4K4"/>
<evidence type="ECO:0000313" key="5">
    <source>
        <dbReference type="Proteomes" id="UP000029714"/>
    </source>
</evidence>
<dbReference type="Gene3D" id="3.40.30.10">
    <property type="entry name" value="Glutaredoxin"/>
    <property type="match status" value="1"/>
</dbReference>
<name>A0A347W4K4_9HELI</name>
<dbReference type="Pfam" id="PF13098">
    <property type="entry name" value="Thioredoxin_2"/>
    <property type="match status" value="1"/>
</dbReference>
<reference evidence="4 5" key="1">
    <citation type="journal article" date="2014" name="Genome Announc.">
        <title>Draft genome sequences of eight enterohepatic helicobacter species isolated from both laboratory and wild rodents.</title>
        <authorList>
            <person name="Sheh A."/>
            <person name="Shen Z."/>
            <person name="Fox J.G."/>
        </authorList>
    </citation>
    <scope>NUCLEOTIDE SEQUENCE [LARGE SCALE GENOMIC DNA]</scope>
    <source>
        <strain evidence="4 5">MIT 97-6194</strain>
    </source>
</reference>
<gene>
    <name evidence="3" type="ORF">DCO61_07585</name>
    <name evidence="4" type="ORF">LS64_009160</name>
</gene>
<keyword evidence="5" id="KW-1185">Reference proteome</keyword>
<reference evidence="4 5" key="2">
    <citation type="journal article" date="2016" name="Infect. Immun.">
        <title>Helicobacter saguini, a Novel Helicobacter Isolated from Cotton-Top Tamarins with Ulcerative Colitis, Has Proinflammatory Properties and Induces Typhlocolitis and Dysplasia in Gnotobiotic IL-10-/- Mice.</title>
        <authorList>
            <person name="Shen Z."/>
            <person name="Mannion A."/>
            <person name="Whary M.T."/>
            <person name="Muthupalani S."/>
            <person name="Sheh A."/>
            <person name="Feng Y."/>
            <person name="Gong G."/>
            <person name="Vandamme P."/>
            <person name="Holcombe H.R."/>
            <person name="Paster B.J."/>
            <person name="Fox J.G."/>
        </authorList>
    </citation>
    <scope>NUCLEOTIDE SEQUENCE [LARGE SCALE GENOMIC DNA]</scope>
    <source>
        <strain evidence="4 5">MIT 97-6194</strain>
    </source>
</reference>
<dbReference type="InterPro" id="IPR012336">
    <property type="entry name" value="Thioredoxin-like_fold"/>
</dbReference>
<dbReference type="SUPFAM" id="SSF52833">
    <property type="entry name" value="Thioredoxin-like"/>
    <property type="match status" value="1"/>
</dbReference>
<dbReference type="EMBL" id="JRMP02000015">
    <property type="protein sequence ID" value="TLD93271.1"/>
    <property type="molecule type" value="Genomic_DNA"/>
</dbReference>
<sequence>MIRFLLAIFVCIITLNAAEQDIDSIFLDSRDIEIKDKPLMLIFGKNDCYYCDVLSASLVSNATIQGYINLNFSAYYINIDDKKKHTLPYLNLNRTSSLNLAKVYEVTALPLIVFISNDDKKEIMRVVGFVGESRIINLLEFVNNDVWKNFPTPKERVDGFLEYEREIKR</sequence>
<dbReference type="Proteomes" id="UP000029714">
    <property type="component" value="Unassembled WGS sequence"/>
</dbReference>
<feature type="domain" description="Thioredoxin-like fold" evidence="2">
    <location>
        <begin position="35"/>
        <end position="138"/>
    </location>
</feature>
<keyword evidence="1" id="KW-0732">Signal</keyword>
<dbReference type="Proteomes" id="UP000477070">
    <property type="component" value="Unassembled WGS sequence"/>
</dbReference>
<evidence type="ECO:0000313" key="4">
    <source>
        <dbReference type="EMBL" id="TLD93271.1"/>
    </source>
</evidence>
<evidence type="ECO:0000259" key="2">
    <source>
        <dbReference type="Pfam" id="PF13098"/>
    </source>
</evidence>
<feature type="signal peptide" evidence="1">
    <location>
        <begin position="1"/>
        <end position="17"/>
    </location>
</feature>
<feature type="chain" id="PRO_5033779533" evidence="1">
    <location>
        <begin position="18"/>
        <end position="169"/>
    </location>
</feature>
<proteinExistence type="predicted"/>
<accession>A0A347W4K4</accession>
<reference evidence="3 6" key="4">
    <citation type="submission" date="2019-12" db="EMBL/GenBank/DDBJ databases">
        <title>Multi-Generational Helicobacter saguini Isolates.</title>
        <authorList>
            <person name="Mannion A."/>
            <person name="Shen Z."/>
            <person name="Fox J.G."/>
        </authorList>
    </citation>
    <scope>NUCLEOTIDE SEQUENCE [LARGE SCALE GENOMIC DNA]</scope>
    <source>
        <strain evidence="3">16-048</strain>
        <strain evidence="6">16-048 (F4)</strain>
    </source>
</reference>
<dbReference type="RefSeq" id="WP_052062286.1">
    <property type="nucleotide sequence ID" value="NZ_JRMP02000015.1"/>
</dbReference>
<organism evidence="4 5">
    <name type="scientific">Helicobacter saguini</name>
    <dbReference type="NCBI Taxonomy" id="1548018"/>
    <lineage>
        <taxon>Bacteria</taxon>
        <taxon>Pseudomonadati</taxon>
        <taxon>Campylobacterota</taxon>
        <taxon>Epsilonproteobacteria</taxon>
        <taxon>Campylobacterales</taxon>
        <taxon>Helicobacteraceae</taxon>
        <taxon>Helicobacter</taxon>
    </lineage>
</organism>
<dbReference type="EMBL" id="QBIU01000001">
    <property type="protein sequence ID" value="MWV69863.1"/>
    <property type="molecule type" value="Genomic_DNA"/>
</dbReference>
<evidence type="ECO:0000313" key="3">
    <source>
        <dbReference type="EMBL" id="MWV69863.1"/>
    </source>
</evidence>
<dbReference type="OrthoDB" id="5322499at2"/>